<dbReference type="PRINTS" id="PR00007">
    <property type="entry name" value="COMPLEMNTC1Q"/>
</dbReference>
<evidence type="ECO:0000256" key="1">
    <source>
        <dbReference type="ARBA" id="ARBA00004613"/>
    </source>
</evidence>
<evidence type="ECO:0000259" key="5">
    <source>
        <dbReference type="PROSITE" id="PS50871"/>
    </source>
</evidence>
<comment type="caution">
    <text evidence="6">The sequence shown here is derived from an EMBL/GenBank/DDBJ whole genome shotgun (WGS) entry which is preliminary data.</text>
</comment>
<proteinExistence type="predicted"/>
<evidence type="ECO:0000313" key="7">
    <source>
        <dbReference type="Proteomes" id="UP001292094"/>
    </source>
</evidence>
<feature type="compositionally biased region" description="Gly residues" evidence="3">
    <location>
        <begin position="154"/>
        <end position="176"/>
    </location>
</feature>
<dbReference type="PROSITE" id="PS50871">
    <property type="entry name" value="C1Q"/>
    <property type="match status" value="1"/>
</dbReference>
<dbReference type="Gene3D" id="2.60.120.40">
    <property type="match status" value="1"/>
</dbReference>
<reference evidence="6" key="1">
    <citation type="submission" date="2023-11" db="EMBL/GenBank/DDBJ databases">
        <title>Genome assemblies of two species of porcelain crab, Petrolisthes cinctipes and Petrolisthes manimaculis (Anomura: Porcellanidae).</title>
        <authorList>
            <person name="Angst P."/>
        </authorList>
    </citation>
    <scope>NUCLEOTIDE SEQUENCE</scope>
    <source>
        <strain evidence="6">PB745_02</strain>
        <tissue evidence="6">Gill</tissue>
    </source>
</reference>
<dbReference type="AlphaFoldDB" id="A0AAE1TSJ7"/>
<accession>A0AAE1TSJ7</accession>
<evidence type="ECO:0000256" key="3">
    <source>
        <dbReference type="SAM" id="MobiDB-lite"/>
    </source>
</evidence>
<keyword evidence="7" id="KW-1185">Reference proteome</keyword>
<dbReference type="SUPFAM" id="SSF49842">
    <property type="entry name" value="TNF-like"/>
    <property type="match status" value="1"/>
</dbReference>
<organism evidence="6 7">
    <name type="scientific">Petrolisthes manimaculis</name>
    <dbReference type="NCBI Taxonomy" id="1843537"/>
    <lineage>
        <taxon>Eukaryota</taxon>
        <taxon>Metazoa</taxon>
        <taxon>Ecdysozoa</taxon>
        <taxon>Arthropoda</taxon>
        <taxon>Crustacea</taxon>
        <taxon>Multicrustacea</taxon>
        <taxon>Malacostraca</taxon>
        <taxon>Eumalacostraca</taxon>
        <taxon>Eucarida</taxon>
        <taxon>Decapoda</taxon>
        <taxon>Pleocyemata</taxon>
        <taxon>Anomura</taxon>
        <taxon>Galatheoidea</taxon>
        <taxon>Porcellanidae</taxon>
        <taxon>Petrolisthes</taxon>
    </lineage>
</organism>
<dbReference type="InterPro" id="IPR008983">
    <property type="entry name" value="Tumour_necrosis_fac-like_dom"/>
</dbReference>
<dbReference type="PANTHER" id="PTHR15427">
    <property type="entry name" value="EMILIN ELASTIN MICROFIBRIL INTERFACE-LOCATED PROTEIN ELASTIN MICROFIBRIL INTERFACER"/>
    <property type="match status" value="1"/>
</dbReference>
<keyword evidence="2" id="KW-0964">Secreted</keyword>
<feature type="chain" id="PRO_5041899556" description="C1q domain-containing protein" evidence="4">
    <location>
        <begin position="18"/>
        <end position="324"/>
    </location>
</feature>
<dbReference type="PANTHER" id="PTHR15427:SF33">
    <property type="entry name" value="COLLAGEN IV NC1 DOMAIN-CONTAINING PROTEIN"/>
    <property type="match status" value="1"/>
</dbReference>
<dbReference type="GO" id="GO:0005581">
    <property type="term" value="C:collagen trimer"/>
    <property type="evidence" value="ECO:0007669"/>
    <property type="project" value="UniProtKB-KW"/>
</dbReference>
<dbReference type="SMART" id="SM00110">
    <property type="entry name" value="C1Q"/>
    <property type="match status" value="1"/>
</dbReference>
<dbReference type="InterPro" id="IPR001073">
    <property type="entry name" value="C1q_dom"/>
</dbReference>
<evidence type="ECO:0000313" key="6">
    <source>
        <dbReference type="EMBL" id="KAK4296718.1"/>
    </source>
</evidence>
<protein>
    <recommendedName>
        <fullName evidence="5">C1q domain-containing protein</fullName>
    </recommendedName>
</protein>
<feature type="compositionally biased region" description="Basic and acidic residues" evidence="3">
    <location>
        <begin position="123"/>
        <end position="153"/>
    </location>
</feature>
<feature type="compositionally biased region" description="Basic and acidic residues" evidence="3">
    <location>
        <begin position="177"/>
        <end position="187"/>
    </location>
</feature>
<feature type="compositionally biased region" description="Polar residues" evidence="3">
    <location>
        <begin position="96"/>
        <end position="111"/>
    </location>
</feature>
<keyword evidence="4" id="KW-0732">Signal</keyword>
<feature type="domain" description="C1q" evidence="5">
    <location>
        <begin position="190"/>
        <end position="324"/>
    </location>
</feature>
<dbReference type="InterPro" id="IPR050392">
    <property type="entry name" value="Collagen/C1q_domain"/>
</dbReference>
<dbReference type="Proteomes" id="UP001292094">
    <property type="component" value="Unassembled WGS sequence"/>
</dbReference>
<dbReference type="EMBL" id="JAWZYT010003783">
    <property type="protein sequence ID" value="KAK4296718.1"/>
    <property type="molecule type" value="Genomic_DNA"/>
</dbReference>
<evidence type="ECO:0000256" key="4">
    <source>
        <dbReference type="SAM" id="SignalP"/>
    </source>
</evidence>
<feature type="signal peptide" evidence="4">
    <location>
        <begin position="1"/>
        <end position="17"/>
    </location>
</feature>
<name>A0AAE1TSJ7_9EUCA</name>
<comment type="subcellular location">
    <subcellularLocation>
        <location evidence="1">Secreted</location>
    </subcellularLocation>
</comment>
<feature type="region of interest" description="Disordered" evidence="3">
    <location>
        <begin position="93"/>
        <end position="187"/>
    </location>
</feature>
<gene>
    <name evidence="6" type="ORF">Pmani_030796</name>
</gene>
<sequence length="324" mass="34593">MVWWCVLGIIGAQFVPGFLVESGSDLQEWPRDLERLFPKEVSPEEHQDHYINTIAKVVGAGTISAPLPDNNPVESVLGGPVLPNHHLSPEYPGITLLNNGHVNQLSENNPKSETESDEASEGENVKEVVEENGERKGEGGERKGAGEGGESKGEGGGGGSKGDGGGNSKGEGGGGESKGDGEGSKGDGEGCGGVVAFSVARAHYLHRKAGVNGVQVLYDKVLSSEGPGYNHTGGYFRCHCPGVYLFSIHAVSPLHGRARLDLMRNRQRVVSTEAQYYGYGTGANTIIIRLHKKDIVYVYLAQGFLYENDSRFRGYASFTGYRIG</sequence>
<evidence type="ECO:0000256" key="2">
    <source>
        <dbReference type="ARBA" id="ARBA00022525"/>
    </source>
</evidence>
<dbReference type="Pfam" id="PF00386">
    <property type="entry name" value="C1q"/>
    <property type="match status" value="1"/>
</dbReference>